<organism evidence="4 5">
    <name type="scientific">Collimonas arenae</name>
    <dbReference type="NCBI Taxonomy" id="279058"/>
    <lineage>
        <taxon>Bacteria</taxon>
        <taxon>Pseudomonadati</taxon>
        <taxon>Pseudomonadota</taxon>
        <taxon>Betaproteobacteria</taxon>
        <taxon>Burkholderiales</taxon>
        <taxon>Oxalobacteraceae</taxon>
        <taxon>Collimonas</taxon>
    </lineage>
</organism>
<dbReference type="NCBIfam" id="NF008439">
    <property type="entry name" value="PRK11282.1"/>
    <property type="match status" value="1"/>
</dbReference>
<dbReference type="Gene3D" id="3.30.465.10">
    <property type="match status" value="1"/>
</dbReference>
<dbReference type="EMBL" id="CP013235">
    <property type="protein sequence ID" value="AMP08509.1"/>
    <property type="molecule type" value="Genomic_DNA"/>
</dbReference>
<dbReference type="InterPro" id="IPR036318">
    <property type="entry name" value="FAD-bd_PCMH-like_sf"/>
</dbReference>
<dbReference type="InterPro" id="IPR016164">
    <property type="entry name" value="FAD-linked_Oxase-like_C"/>
</dbReference>
<name>A0A127QEM9_9BURK</name>
<evidence type="ECO:0000313" key="4">
    <source>
        <dbReference type="EMBL" id="AMP08509.1"/>
    </source>
</evidence>
<keyword evidence="2" id="KW-0274">FAD</keyword>
<dbReference type="PROSITE" id="PS51387">
    <property type="entry name" value="FAD_PCMH"/>
    <property type="match status" value="1"/>
</dbReference>
<evidence type="ECO:0000256" key="2">
    <source>
        <dbReference type="ARBA" id="ARBA00022827"/>
    </source>
</evidence>
<gene>
    <name evidence="4" type="ORF">CAter282_0706</name>
</gene>
<accession>A0A127QEM9</accession>
<feature type="domain" description="FAD-binding PCMH-type" evidence="3">
    <location>
        <begin position="1"/>
        <end position="172"/>
    </location>
</feature>
<dbReference type="AlphaFoldDB" id="A0A127QEM9"/>
<dbReference type="SUPFAM" id="SSF56176">
    <property type="entry name" value="FAD-binding/transporter-associated domain-like"/>
    <property type="match status" value="1"/>
</dbReference>
<dbReference type="GO" id="GO:0071949">
    <property type="term" value="F:FAD binding"/>
    <property type="evidence" value="ECO:0007669"/>
    <property type="project" value="InterPro"/>
</dbReference>
<evidence type="ECO:0000256" key="1">
    <source>
        <dbReference type="ARBA" id="ARBA00022630"/>
    </source>
</evidence>
<evidence type="ECO:0000259" key="3">
    <source>
        <dbReference type="PROSITE" id="PS51387"/>
    </source>
</evidence>
<dbReference type="InterPro" id="IPR016166">
    <property type="entry name" value="FAD-bd_PCMH"/>
</dbReference>
<dbReference type="PATRIC" id="fig|279058.18.peg.698"/>
<sequence length="357" mass="38061">MDAQLFREQAKAQILAAGAAHRPLEIRGSGSKAWYGQQVQGELLDTRDYNGIIDYEPTELVITARCGTPLAEIEALLAQRNQMLPFEPPHFGSGATLGGMLASGLSGPSRQAVGALRDFVLGAVLMDGKGDVLHFGGQVMKNVAGYDVSRLLAGSLGTLGLILEMSVKVLPRPIASSSRRFELSQADAIRCLNQWGGLPLPIAASCWQDGMLTVRLSGAQAAVSAAGKNLGGEAVVDADEFWHAVREQTHCFFATSSANKALWRLALPSTAEPLALSGDTLLEWGGAQRWLFADDDAELIRTTAAAAGGHATLYRGGDKNVGVFHPLAPAVEQIHRRLKASFDPAAIFNIGRMYPDF</sequence>
<dbReference type="GO" id="GO:0003824">
    <property type="term" value="F:catalytic activity"/>
    <property type="evidence" value="ECO:0007669"/>
    <property type="project" value="InterPro"/>
</dbReference>
<dbReference type="PANTHER" id="PTHR11748">
    <property type="entry name" value="D-LACTATE DEHYDROGENASE"/>
    <property type="match status" value="1"/>
</dbReference>
<dbReference type="InterPro" id="IPR016169">
    <property type="entry name" value="FAD-bd_PCMH_sub2"/>
</dbReference>
<dbReference type="PANTHER" id="PTHR11748:SF103">
    <property type="entry name" value="GLYCOLATE OXIDASE SUBUNIT GLCE"/>
    <property type="match status" value="1"/>
</dbReference>
<keyword evidence="5" id="KW-1185">Reference proteome</keyword>
<dbReference type="SUPFAM" id="SSF55103">
    <property type="entry name" value="FAD-linked oxidases, C-terminal domain"/>
    <property type="match status" value="1"/>
</dbReference>
<protein>
    <submittedName>
        <fullName evidence="4">FAD binding domain protein</fullName>
    </submittedName>
</protein>
<keyword evidence="1" id="KW-0285">Flavoprotein</keyword>
<proteinExistence type="predicted"/>
<dbReference type="Pfam" id="PF01565">
    <property type="entry name" value="FAD_binding_4"/>
    <property type="match status" value="1"/>
</dbReference>
<evidence type="ECO:0000313" key="5">
    <source>
        <dbReference type="Proteomes" id="UP000071778"/>
    </source>
</evidence>
<dbReference type="InterPro" id="IPR006094">
    <property type="entry name" value="Oxid_FAD_bind_N"/>
</dbReference>
<reference evidence="4 5" key="1">
    <citation type="submission" date="2015-11" db="EMBL/GenBank/DDBJ databases">
        <title>Exploring the genomic traits of fungus-feeding bacterial genus Collimonas.</title>
        <authorList>
            <person name="Song C."/>
            <person name="Schmidt R."/>
            <person name="de Jager V."/>
            <person name="Krzyzanowska D."/>
            <person name="Jongedijk E."/>
            <person name="Cankar K."/>
            <person name="Beekwilder J."/>
            <person name="van Veen A."/>
            <person name="de Boer W."/>
            <person name="van Veen J.A."/>
            <person name="Garbeva P."/>
        </authorList>
    </citation>
    <scope>NUCLEOTIDE SEQUENCE [LARGE SCALE GENOMIC DNA]</scope>
    <source>
        <strain evidence="4 5">Ter282</strain>
    </source>
</reference>
<dbReference type="Proteomes" id="UP000071778">
    <property type="component" value="Chromosome"/>
</dbReference>